<dbReference type="InterPro" id="IPR043428">
    <property type="entry name" value="LivM-like"/>
</dbReference>
<feature type="transmembrane region" description="Helical" evidence="6">
    <location>
        <begin position="30"/>
        <end position="47"/>
    </location>
</feature>
<dbReference type="EMBL" id="WLZY01000007">
    <property type="protein sequence ID" value="NDL59361.1"/>
    <property type="molecule type" value="Genomic_DNA"/>
</dbReference>
<feature type="transmembrane region" description="Helical" evidence="6">
    <location>
        <begin position="261"/>
        <end position="294"/>
    </location>
</feature>
<dbReference type="Proteomes" id="UP000460435">
    <property type="component" value="Unassembled WGS sequence"/>
</dbReference>
<feature type="transmembrane region" description="Helical" evidence="6">
    <location>
        <begin position="183"/>
        <end position="202"/>
    </location>
</feature>
<comment type="caution">
    <text evidence="7">The sequence shown here is derived from an EMBL/GenBank/DDBJ whole genome shotgun (WGS) entry which is preliminary data.</text>
</comment>
<evidence type="ECO:0000256" key="2">
    <source>
        <dbReference type="ARBA" id="ARBA00022475"/>
    </source>
</evidence>
<sequence>MTTQTTSTAGSEVDLRRSLRFGARPGRPSMVTWAVVVVLLAAAPFMLNNYQVSTLSRMLVFGLLAISATLLTGVTGLPTLGQAAYFGVGAYTAAIVARDLTAIGPVQVVLAALMAAVVALFTGTLATRARGVPFLMITLAIGEIAHSAATSWSSITGGSDGLSGIPRVIPLPGMDELRLDGLVYYYVLVMAVIAYLLVRALVRSPFGLVLRGVRDNEPRMRAIGYPTGRYLLAGFTVAGGLAGAAGALLVSVQRFVSPGDVGFSVAAVALLAAIIGGVGSLPGAMAGAALVVLVRDYIGTDLGGHGPLLVGAMFVAVVYLLPQGLAGVGAQVRRRIRWRRTEHPA</sequence>
<reference evidence="7 8" key="1">
    <citation type="submission" date="2019-11" db="EMBL/GenBank/DDBJ databases">
        <authorList>
            <person name="Li X.-J."/>
            <person name="Feng X.-M."/>
        </authorList>
    </citation>
    <scope>NUCLEOTIDE SEQUENCE [LARGE SCALE GENOMIC DNA]</scope>
    <source>
        <strain evidence="7 8">XMNu-373</strain>
    </source>
</reference>
<feature type="transmembrane region" description="Helical" evidence="6">
    <location>
        <begin position="230"/>
        <end position="249"/>
    </location>
</feature>
<dbReference type="RefSeq" id="WP_162452056.1">
    <property type="nucleotide sequence ID" value="NZ_WLZY01000007.1"/>
</dbReference>
<keyword evidence="8" id="KW-1185">Reference proteome</keyword>
<dbReference type="GO" id="GO:0015658">
    <property type="term" value="F:branched-chain amino acid transmembrane transporter activity"/>
    <property type="evidence" value="ECO:0007669"/>
    <property type="project" value="InterPro"/>
</dbReference>
<evidence type="ECO:0000256" key="1">
    <source>
        <dbReference type="ARBA" id="ARBA00004651"/>
    </source>
</evidence>
<evidence type="ECO:0008006" key="9">
    <source>
        <dbReference type="Google" id="ProtNLM"/>
    </source>
</evidence>
<gene>
    <name evidence="7" type="ORF">F7O44_20020</name>
</gene>
<keyword evidence="3 6" id="KW-0812">Transmembrane</keyword>
<feature type="transmembrane region" description="Helical" evidence="6">
    <location>
        <begin position="106"/>
        <end position="126"/>
    </location>
</feature>
<accession>A0A7K3M7R3</accession>
<evidence type="ECO:0000313" key="8">
    <source>
        <dbReference type="Proteomes" id="UP000460435"/>
    </source>
</evidence>
<dbReference type="AlphaFoldDB" id="A0A7K3M7R3"/>
<dbReference type="Pfam" id="PF02653">
    <property type="entry name" value="BPD_transp_2"/>
    <property type="match status" value="1"/>
</dbReference>
<dbReference type="GO" id="GO:0005886">
    <property type="term" value="C:plasma membrane"/>
    <property type="evidence" value="ECO:0007669"/>
    <property type="project" value="UniProtKB-SubCell"/>
</dbReference>
<keyword evidence="2" id="KW-1003">Cell membrane</keyword>
<organism evidence="7 8">
    <name type="scientific">Phytoactinopolyspora mesophila</name>
    <dbReference type="NCBI Taxonomy" id="2650750"/>
    <lineage>
        <taxon>Bacteria</taxon>
        <taxon>Bacillati</taxon>
        <taxon>Actinomycetota</taxon>
        <taxon>Actinomycetes</taxon>
        <taxon>Jiangellales</taxon>
        <taxon>Jiangellaceae</taxon>
        <taxon>Phytoactinopolyspora</taxon>
    </lineage>
</organism>
<evidence type="ECO:0000313" key="7">
    <source>
        <dbReference type="EMBL" id="NDL59361.1"/>
    </source>
</evidence>
<dbReference type="CDD" id="cd06581">
    <property type="entry name" value="TM_PBP1_LivM_like"/>
    <property type="match status" value="1"/>
</dbReference>
<evidence type="ECO:0000256" key="3">
    <source>
        <dbReference type="ARBA" id="ARBA00022692"/>
    </source>
</evidence>
<proteinExistence type="predicted"/>
<evidence type="ECO:0000256" key="6">
    <source>
        <dbReference type="SAM" id="Phobius"/>
    </source>
</evidence>
<keyword evidence="4 6" id="KW-1133">Transmembrane helix</keyword>
<feature type="transmembrane region" description="Helical" evidence="6">
    <location>
        <begin position="306"/>
        <end position="330"/>
    </location>
</feature>
<dbReference type="PANTHER" id="PTHR30482:SF17">
    <property type="entry name" value="ABC TRANSPORTER ATP-BINDING PROTEIN"/>
    <property type="match status" value="1"/>
</dbReference>
<keyword evidence="5 6" id="KW-0472">Membrane</keyword>
<protein>
    <recommendedName>
        <fullName evidence="9">Branched-chain amino acid ABC transporter permease</fullName>
    </recommendedName>
</protein>
<evidence type="ECO:0000256" key="4">
    <source>
        <dbReference type="ARBA" id="ARBA00022989"/>
    </source>
</evidence>
<name>A0A7K3M7R3_9ACTN</name>
<dbReference type="InterPro" id="IPR001851">
    <property type="entry name" value="ABC_transp_permease"/>
</dbReference>
<feature type="transmembrane region" description="Helical" evidence="6">
    <location>
        <begin position="59"/>
        <end position="86"/>
    </location>
</feature>
<evidence type="ECO:0000256" key="5">
    <source>
        <dbReference type="ARBA" id="ARBA00023136"/>
    </source>
</evidence>
<dbReference type="PANTHER" id="PTHR30482">
    <property type="entry name" value="HIGH-AFFINITY BRANCHED-CHAIN AMINO ACID TRANSPORT SYSTEM PERMEASE"/>
    <property type="match status" value="1"/>
</dbReference>
<comment type="subcellular location">
    <subcellularLocation>
        <location evidence="1">Cell membrane</location>
        <topology evidence="1">Multi-pass membrane protein</topology>
    </subcellularLocation>
</comment>